<dbReference type="OrthoDB" id="2885878at2"/>
<dbReference type="EMBL" id="LIXZ01000004">
    <property type="protein sequence ID" value="KPL60365.1"/>
    <property type="molecule type" value="Genomic_DNA"/>
</dbReference>
<comment type="caution">
    <text evidence="1">The sequence shown here is derived from an EMBL/GenBank/DDBJ whole genome shotgun (WGS) entry which is preliminary data.</text>
</comment>
<protein>
    <submittedName>
        <fullName evidence="1">Uncharacterized protein</fullName>
    </submittedName>
</protein>
<proteinExistence type="predicted"/>
<evidence type="ECO:0000313" key="2">
    <source>
        <dbReference type="Proteomes" id="UP000050398"/>
    </source>
</evidence>
<organism evidence="1 2">
    <name type="scientific">Rossellomorea vietnamensis</name>
    <dbReference type="NCBI Taxonomy" id="218284"/>
    <lineage>
        <taxon>Bacteria</taxon>
        <taxon>Bacillati</taxon>
        <taxon>Bacillota</taxon>
        <taxon>Bacilli</taxon>
        <taxon>Bacillales</taxon>
        <taxon>Bacillaceae</taxon>
        <taxon>Rossellomorea</taxon>
    </lineage>
</organism>
<gene>
    <name evidence="1" type="ORF">AM506_07100</name>
</gene>
<dbReference type="Proteomes" id="UP000050398">
    <property type="component" value="Unassembled WGS sequence"/>
</dbReference>
<sequence>MNKNTLLKTLSQASRGNFFTIELPVQSGEEAETIEQVAAELEREGKIKIRECTSKESSIYIQGIIKYALT</sequence>
<dbReference type="AlphaFoldDB" id="A0A0P6W4B7"/>
<dbReference type="RefSeq" id="WP_060671789.1">
    <property type="nucleotide sequence ID" value="NZ_JBCNGU010000013.1"/>
</dbReference>
<accession>A0A0P6W4B7</accession>
<evidence type="ECO:0000313" key="1">
    <source>
        <dbReference type="EMBL" id="KPL60365.1"/>
    </source>
</evidence>
<dbReference type="PATRIC" id="fig|218284.4.peg.2921"/>
<reference evidence="1 2" key="1">
    <citation type="submission" date="2015-08" db="EMBL/GenBank/DDBJ databases">
        <title>Draft Genome Sequence of Bacillus vietnamensis UCD-SED5.</title>
        <authorList>
            <person name="Lee R.D."/>
            <person name="Jospin G."/>
            <person name="Lang J.M."/>
            <person name="Coil D.A."/>
            <person name="Eisen J.A."/>
        </authorList>
    </citation>
    <scope>NUCLEOTIDE SEQUENCE [LARGE SCALE GENOMIC DNA]</scope>
    <source>
        <strain evidence="1 2">UCD-SED5</strain>
    </source>
</reference>
<name>A0A0P6W4B7_9BACI</name>